<accession>A0ABV7Y666</accession>
<feature type="domain" description="Agd3 deacetylase" evidence="3">
    <location>
        <begin position="403"/>
        <end position="671"/>
    </location>
</feature>
<feature type="compositionally biased region" description="Basic residues" evidence="1">
    <location>
        <begin position="69"/>
        <end position="82"/>
    </location>
</feature>
<evidence type="ECO:0000313" key="6">
    <source>
        <dbReference type="Proteomes" id="UP001595699"/>
    </source>
</evidence>
<evidence type="ECO:0000313" key="5">
    <source>
        <dbReference type="EMBL" id="MFC3759638.1"/>
    </source>
</evidence>
<comment type="caution">
    <text evidence="5">The sequence shown here is derived from an EMBL/GenBank/DDBJ whole genome shotgun (WGS) entry which is preliminary data.</text>
</comment>
<dbReference type="EMBL" id="JBHRZH010000001">
    <property type="protein sequence ID" value="MFC3759638.1"/>
    <property type="molecule type" value="Genomic_DNA"/>
</dbReference>
<evidence type="ECO:0000259" key="3">
    <source>
        <dbReference type="Pfam" id="PF25115"/>
    </source>
</evidence>
<feature type="region of interest" description="Disordered" evidence="1">
    <location>
        <begin position="31"/>
        <end position="85"/>
    </location>
</feature>
<keyword evidence="6" id="KW-1185">Reference proteome</keyword>
<dbReference type="InterPro" id="IPR056826">
    <property type="entry name" value="Agd3_CE"/>
</dbReference>
<evidence type="ECO:0000259" key="4">
    <source>
        <dbReference type="Pfam" id="PF25116"/>
    </source>
</evidence>
<keyword evidence="2" id="KW-0732">Signal</keyword>
<dbReference type="RefSeq" id="WP_205121992.1">
    <property type="nucleotide sequence ID" value="NZ_JAFBCM010000001.1"/>
</dbReference>
<dbReference type="InterPro" id="IPR056827">
    <property type="entry name" value="CBM87_Agd3"/>
</dbReference>
<dbReference type="Proteomes" id="UP001595699">
    <property type="component" value="Unassembled WGS sequence"/>
</dbReference>
<name>A0ABV7Y666_9ACTN</name>
<feature type="chain" id="PRO_5046752400" evidence="2">
    <location>
        <begin position="24"/>
        <end position="739"/>
    </location>
</feature>
<sequence length="739" mass="80731">MNHPAQLRRVLLRLALTVTIVTAGVGATAVAGQTAGPGPTQQVTGNPLARDRVGDHDHQLPAKSAVKPQKAKPAKPMAKPKNKAAVPVQRNIKIRSLTPKAATLAATDKVALRALVVAFDANDIHLPTWKTTLDRVGAGYDVLYAKSTPLTADKLVGADGTGKYNAILLTDAMLFDASAGTSAFDGTEWNVLWAYERDYKVRQATVYSSYGTYPEDYCLRQGTEVGVGDTPLQATLTATGQAAFSDLKNGVKIPILQSYVYRNTLQAGCNAKSIIQTGSSILGVTSTSTDGRERMAFSFSNNQYLLQTNLLVYGMFRWATRGMYFGEYKHYLMTDVDDWFNSSDELLPNGTYKPEPGFQMTAHDAYNANEVQKKLRQKYPLGSAFTMDLAYNAGDAATSSNTTCYPNGTVAQLTSTSRCLRNNFRWVNHTLTHPKLNASDYASTLAEINNNLTRGAQLGLPTDKQILKTGEYSGLGVFHPDPNNDIDPPTDYGLMASNPNLIAAAKAAGVKYFHGNMSFVSHQPSCFNCGVRHPMDPSLMIVPDWPTNIAYFSTTPEEETYFYNMYYGPNGKFPFFPVNQTYTQLMNFETDVAMQHVATGSMYTHTFHIGNLRDYSYKCINILGLKFCSTQNKTLLGDWADQVMAKYTSYYKVPLLSPGWTKLADNVSKRNVHFETLAAGARAVYDRTTNKVTVTSPQAGSVTMTGATTAGFTTYGAEKSAPITLAANTPVTFTPSILP</sequence>
<gene>
    <name evidence="5" type="ORF">ACFOUW_02190</name>
</gene>
<dbReference type="Pfam" id="PF25115">
    <property type="entry name" value="Agd3_CE"/>
    <property type="match status" value="1"/>
</dbReference>
<reference evidence="6" key="1">
    <citation type="journal article" date="2019" name="Int. J. Syst. Evol. Microbiol.">
        <title>The Global Catalogue of Microorganisms (GCM) 10K type strain sequencing project: providing services to taxonomists for standard genome sequencing and annotation.</title>
        <authorList>
            <consortium name="The Broad Institute Genomics Platform"/>
            <consortium name="The Broad Institute Genome Sequencing Center for Infectious Disease"/>
            <person name="Wu L."/>
            <person name="Ma J."/>
        </authorList>
    </citation>
    <scope>NUCLEOTIDE SEQUENCE [LARGE SCALE GENOMIC DNA]</scope>
    <source>
        <strain evidence="6">CGMCC 4.7241</strain>
    </source>
</reference>
<dbReference type="Pfam" id="PF25116">
    <property type="entry name" value="CBM87_Agd3"/>
    <property type="match status" value="1"/>
</dbReference>
<proteinExistence type="predicted"/>
<feature type="domain" description="Agd3 CBM87" evidence="4">
    <location>
        <begin position="112"/>
        <end position="312"/>
    </location>
</feature>
<organism evidence="5 6">
    <name type="scientific">Tenggerimyces flavus</name>
    <dbReference type="NCBI Taxonomy" id="1708749"/>
    <lineage>
        <taxon>Bacteria</taxon>
        <taxon>Bacillati</taxon>
        <taxon>Actinomycetota</taxon>
        <taxon>Actinomycetes</taxon>
        <taxon>Propionibacteriales</taxon>
        <taxon>Nocardioidaceae</taxon>
        <taxon>Tenggerimyces</taxon>
    </lineage>
</organism>
<feature type="compositionally biased region" description="Basic and acidic residues" evidence="1">
    <location>
        <begin position="49"/>
        <end position="60"/>
    </location>
</feature>
<protein>
    <submittedName>
        <fullName evidence="5">Uncharacterized protein</fullName>
    </submittedName>
</protein>
<feature type="signal peptide" evidence="2">
    <location>
        <begin position="1"/>
        <end position="23"/>
    </location>
</feature>
<evidence type="ECO:0000256" key="1">
    <source>
        <dbReference type="SAM" id="MobiDB-lite"/>
    </source>
</evidence>
<evidence type="ECO:0000256" key="2">
    <source>
        <dbReference type="SAM" id="SignalP"/>
    </source>
</evidence>